<evidence type="ECO:0000256" key="9">
    <source>
        <dbReference type="ARBA" id="ARBA00022827"/>
    </source>
</evidence>
<dbReference type="GO" id="GO:0009398">
    <property type="term" value="P:FMN biosynthetic process"/>
    <property type="evidence" value="ECO:0007669"/>
    <property type="project" value="TreeGrafter"/>
</dbReference>
<organism evidence="13 14">
    <name type="scientific">Secundilactobacillus malefermentans</name>
    <dbReference type="NCBI Taxonomy" id="176292"/>
    <lineage>
        <taxon>Bacteria</taxon>
        <taxon>Bacillati</taxon>
        <taxon>Bacillota</taxon>
        <taxon>Bacilli</taxon>
        <taxon>Lactobacillales</taxon>
        <taxon>Lactobacillaceae</taxon>
        <taxon>Secundilactobacillus</taxon>
    </lineage>
</organism>
<evidence type="ECO:0000256" key="1">
    <source>
        <dbReference type="ARBA" id="ARBA00004726"/>
    </source>
</evidence>
<accession>A0A4V3A3Y2</accession>
<evidence type="ECO:0000313" key="14">
    <source>
        <dbReference type="Proteomes" id="UP000294854"/>
    </source>
</evidence>
<name>A0A4V3A3Y2_9LACO</name>
<dbReference type="Gene3D" id="3.40.50.620">
    <property type="entry name" value="HUPs"/>
    <property type="match status" value="1"/>
</dbReference>
<keyword evidence="7" id="KW-0548">Nucleotidyltransferase</keyword>
<dbReference type="EMBL" id="PUFO01000044">
    <property type="protein sequence ID" value="TDG78181.1"/>
    <property type="molecule type" value="Genomic_DNA"/>
</dbReference>
<dbReference type="EC" id="2.7.7.2" evidence="3"/>
<evidence type="ECO:0000256" key="4">
    <source>
        <dbReference type="ARBA" id="ARBA00022630"/>
    </source>
</evidence>
<comment type="caution">
    <text evidence="13">The sequence shown here is derived from an EMBL/GenBank/DDBJ whole genome shotgun (WGS) entry which is preliminary data.</text>
</comment>
<dbReference type="InterPro" id="IPR014729">
    <property type="entry name" value="Rossmann-like_a/b/a_fold"/>
</dbReference>
<evidence type="ECO:0000256" key="6">
    <source>
        <dbReference type="ARBA" id="ARBA00022679"/>
    </source>
</evidence>
<dbReference type="GO" id="GO:0009231">
    <property type="term" value="P:riboflavin biosynthetic process"/>
    <property type="evidence" value="ECO:0007669"/>
    <property type="project" value="InterPro"/>
</dbReference>
<dbReference type="OrthoDB" id="9803667at2"/>
<dbReference type="SUPFAM" id="SSF52374">
    <property type="entry name" value="Nucleotidylyl transferase"/>
    <property type="match status" value="1"/>
</dbReference>
<dbReference type="STRING" id="1122149.FD44_GL000008"/>
<comment type="similarity">
    <text evidence="2">Belongs to the RibF family.</text>
</comment>
<feature type="domain" description="FAD synthetase" evidence="12">
    <location>
        <begin position="16"/>
        <end position="170"/>
    </location>
</feature>
<gene>
    <name evidence="13" type="ORF">C5L31_001367</name>
</gene>
<dbReference type="Proteomes" id="UP000294854">
    <property type="component" value="Unassembled WGS sequence"/>
</dbReference>
<dbReference type="GO" id="GO:0003919">
    <property type="term" value="F:FMN adenylyltransferase activity"/>
    <property type="evidence" value="ECO:0007669"/>
    <property type="project" value="UniProtKB-EC"/>
</dbReference>
<keyword evidence="9" id="KW-0274">FAD</keyword>
<keyword evidence="5" id="KW-0288">FMN</keyword>
<keyword evidence="14" id="KW-1185">Reference proteome</keyword>
<evidence type="ECO:0000256" key="3">
    <source>
        <dbReference type="ARBA" id="ARBA00012393"/>
    </source>
</evidence>
<keyword evidence="8" id="KW-0547">Nucleotide-binding</keyword>
<dbReference type="InterPro" id="IPR015864">
    <property type="entry name" value="FAD_synthase"/>
</dbReference>
<comment type="catalytic activity">
    <reaction evidence="11">
        <text>FMN + ATP + H(+) = FAD + diphosphate</text>
        <dbReference type="Rhea" id="RHEA:17237"/>
        <dbReference type="ChEBI" id="CHEBI:15378"/>
        <dbReference type="ChEBI" id="CHEBI:30616"/>
        <dbReference type="ChEBI" id="CHEBI:33019"/>
        <dbReference type="ChEBI" id="CHEBI:57692"/>
        <dbReference type="ChEBI" id="CHEBI:58210"/>
        <dbReference type="EC" id="2.7.7.2"/>
    </reaction>
</comment>
<comment type="pathway">
    <text evidence="1">Cofactor biosynthesis; FAD biosynthesis; FAD from FMN: step 1/1.</text>
</comment>
<evidence type="ECO:0000256" key="5">
    <source>
        <dbReference type="ARBA" id="ARBA00022643"/>
    </source>
</evidence>
<keyword evidence="10" id="KW-0067">ATP-binding</keyword>
<reference evidence="13 14" key="1">
    <citation type="journal article" date="2019" name="Appl. Microbiol. Biotechnol.">
        <title>Uncovering carbohydrate metabolism through a genotype-phenotype association study of 56 lactic acid bacteria genomes.</title>
        <authorList>
            <person name="Buron-Moles G."/>
            <person name="Chailyan A."/>
            <person name="Dolejs I."/>
            <person name="Forster J."/>
            <person name="Miks M.H."/>
        </authorList>
    </citation>
    <scope>NUCLEOTIDE SEQUENCE [LARGE SCALE GENOMIC DNA]</scope>
    <source>
        <strain evidence="13 14">ATCC 49373</strain>
    </source>
</reference>
<evidence type="ECO:0000256" key="11">
    <source>
        <dbReference type="ARBA" id="ARBA00049494"/>
    </source>
</evidence>
<keyword evidence="4" id="KW-0285">Flavoprotein</keyword>
<evidence type="ECO:0000256" key="2">
    <source>
        <dbReference type="ARBA" id="ARBA00010214"/>
    </source>
</evidence>
<dbReference type="GO" id="GO:0005524">
    <property type="term" value="F:ATP binding"/>
    <property type="evidence" value="ECO:0007669"/>
    <property type="project" value="UniProtKB-KW"/>
</dbReference>
<evidence type="ECO:0000256" key="8">
    <source>
        <dbReference type="ARBA" id="ARBA00022741"/>
    </source>
</evidence>
<dbReference type="RefSeq" id="WP_010619578.1">
    <property type="nucleotide sequence ID" value="NZ_PUFO01000044.1"/>
</dbReference>
<dbReference type="AlphaFoldDB" id="A0A4V3A3Y2"/>
<dbReference type="FunFam" id="3.40.50.620:FF:000021">
    <property type="entry name" value="Riboflavin biosynthesis protein"/>
    <property type="match status" value="1"/>
</dbReference>
<evidence type="ECO:0000256" key="10">
    <source>
        <dbReference type="ARBA" id="ARBA00022840"/>
    </source>
</evidence>
<proteinExistence type="inferred from homology"/>
<evidence type="ECO:0000259" key="12">
    <source>
        <dbReference type="Pfam" id="PF06574"/>
    </source>
</evidence>
<sequence length="290" mass="32852">MQVDYLSDDETLKGQTKPETVLVLGFFDGVHRGHQHVIQTARKLANKYHLPLSVMTFDQHPSQIFKTASSENFRYLNTVDQKVTQMEKNKVDCLYITKFTKKFASLSPQQFVDQYIVQLNAKLVVVGFDYTFGAGASATGDDLRGYSHQQFDVKVVHKLTHTDVKVSSTRIRALIKAGKVELANTLLGYKYETNGRLIKTPDGQYGIELTNSLQQIPTAGRFECQMLYGKRPLSVFVEISAKDGLLIIKNQKMVDAINVKQNQLVSLKWLKLISESSAMTRRQHLFEISN</sequence>
<dbReference type="CDD" id="cd02064">
    <property type="entry name" value="FAD_synthetase_N"/>
    <property type="match status" value="1"/>
</dbReference>
<dbReference type="GO" id="GO:0008531">
    <property type="term" value="F:riboflavin kinase activity"/>
    <property type="evidence" value="ECO:0007669"/>
    <property type="project" value="TreeGrafter"/>
</dbReference>
<dbReference type="Pfam" id="PF06574">
    <property type="entry name" value="FAD_syn"/>
    <property type="match status" value="1"/>
</dbReference>
<dbReference type="PANTHER" id="PTHR22749">
    <property type="entry name" value="RIBOFLAVIN KINASE/FMN ADENYLYLTRANSFERASE"/>
    <property type="match status" value="1"/>
</dbReference>
<evidence type="ECO:0000313" key="13">
    <source>
        <dbReference type="EMBL" id="TDG78181.1"/>
    </source>
</evidence>
<dbReference type="PANTHER" id="PTHR22749:SF6">
    <property type="entry name" value="RIBOFLAVIN KINASE"/>
    <property type="match status" value="1"/>
</dbReference>
<dbReference type="InterPro" id="IPR023468">
    <property type="entry name" value="Riboflavin_kinase"/>
</dbReference>
<keyword evidence="6" id="KW-0808">Transferase</keyword>
<dbReference type="GO" id="GO:0006747">
    <property type="term" value="P:FAD biosynthetic process"/>
    <property type="evidence" value="ECO:0007669"/>
    <property type="project" value="UniProtKB-UniPathway"/>
</dbReference>
<evidence type="ECO:0000256" key="7">
    <source>
        <dbReference type="ARBA" id="ARBA00022695"/>
    </source>
</evidence>
<protein>
    <recommendedName>
        <fullName evidence="3">FAD synthase</fullName>
        <ecNumber evidence="3">2.7.7.2</ecNumber>
    </recommendedName>
</protein>
<dbReference type="UniPathway" id="UPA00277">
    <property type="reaction ID" value="UER00407"/>
</dbReference>